<protein>
    <submittedName>
        <fullName evidence="1">Uncharacterized protein</fullName>
    </submittedName>
</protein>
<gene>
    <name evidence="1" type="ORF">O1611_g5426</name>
</gene>
<name>A0ACC2JL36_9PEZI</name>
<comment type="caution">
    <text evidence="1">The sequence shown here is derived from an EMBL/GenBank/DDBJ whole genome shotgun (WGS) entry which is preliminary data.</text>
</comment>
<dbReference type="EMBL" id="JAPUUL010001151">
    <property type="protein sequence ID" value="KAJ8128211.1"/>
    <property type="molecule type" value="Genomic_DNA"/>
</dbReference>
<evidence type="ECO:0000313" key="2">
    <source>
        <dbReference type="Proteomes" id="UP001153332"/>
    </source>
</evidence>
<sequence>MKFSGLISSLAVASTVVAASVPKKTGSKCNLPTTKIANIEVVDTPLVREAMELIKAFIPLQPYLYNHLMRSWLFGAAALNNNATLKATVDLEVQAVGAMLHDLGWDMRPNSPWHSE</sequence>
<proteinExistence type="predicted"/>
<dbReference type="Proteomes" id="UP001153332">
    <property type="component" value="Unassembled WGS sequence"/>
</dbReference>
<keyword evidence="2" id="KW-1185">Reference proteome</keyword>
<accession>A0ACC2JL36</accession>
<reference evidence="1" key="1">
    <citation type="submission" date="2022-12" db="EMBL/GenBank/DDBJ databases">
        <title>Genome Sequence of Lasiodiplodia mahajangana.</title>
        <authorList>
            <person name="Buettner E."/>
        </authorList>
    </citation>
    <scope>NUCLEOTIDE SEQUENCE</scope>
    <source>
        <strain evidence="1">VT137</strain>
    </source>
</reference>
<evidence type="ECO:0000313" key="1">
    <source>
        <dbReference type="EMBL" id="KAJ8128211.1"/>
    </source>
</evidence>
<organism evidence="1 2">
    <name type="scientific">Lasiodiplodia mahajangana</name>
    <dbReference type="NCBI Taxonomy" id="1108764"/>
    <lineage>
        <taxon>Eukaryota</taxon>
        <taxon>Fungi</taxon>
        <taxon>Dikarya</taxon>
        <taxon>Ascomycota</taxon>
        <taxon>Pezizomycotina</taxon>
        <taxon>Dothideomycetes</taxon>
        <taxon>Dothideomycetes incertae sedis</taxon>
        <taxon>Botryosphaeriales</taxon>
        <taxon>Botryosphaeriaceae</taxon>
        <taxon>Lasiodiplodia</taxon>
    </lineage>
</organism>